<dbReference type="EMBL" id="MGER01000008">
    <property type="protein sequence ID" value="OGL88862.1"/>
    <property type="molecule type" value="Genomic_DNA"/>
</dbReference>
<comment type="caution">
    <text evidence="1">The sequence shown here is derived from an EMBL/GenBank/DDBJ whole genome shotgun (WGS) entry which is preliminary data.</text>
</comment>
<accession>A0A1F7VE92</accession>
<evidence type="ECO:0008006" key="3">
    <source>
        <dbReference type="Google" id="ProtNLM"/>
    </source>
</evidence>
<organism evidence="1 2">
    <name type="scientific">Candidatus Uhrbacteria bacterium RIFCSPLOWO2_02_FULL_49_11</name>
    <dbReference type="NCBI Taxonomy" id="1802409"/>
    <lineage>
        <taxon>Bacteria</taxon>
        <taxon>Candidatus Uhriibacteriota</taxon>
    </lineage>
</organism>
<dbReference type="Pfam" id="PF11950">
    <property type="entry name" value="DUF3467"/>
    <property type="match status" value="1"/>
</dbReference>
<dbReference type="AlphaFoldDB" id="A0A1F7VE92"/>
<evidence type="ECO:0000313" key="2">
    <source>
        <dbReference type="Proteomes" id="UP000178264"/>
    </source>
</evidence>
<reference evidence="1 2" key="1">
    <citation type="journal article" date="2016" name="Nat. Commun.">
        <title>Thousands of microbial genomes shed light on interconnected biogeochemical processes in an aquifer system.</title>
        <authorList>
            <person name="Anantharaman K."/>
            <person name="Brown C.T."/>
            <person name="Hug L.A."/>
            <person name="Sharon I."/>
            <person name="Castelle C.J."/>
            <person name="Probst A.J."/>
            <person name="Thomas B.C."/>
            <person name="Singh A."/>
            <person name="Wilkins M.J."/>
            <person name="Karaoz U."/>
            <person name="Brodie E.L."/>
            <person name="Williams K.H."/>
            <person name="Hubbard S.S."/>
            <person name="Banfield J.F."/>
        </authorList>
    </citation>
    <scope>NUCLEOTIDE SEQUENCE [LARGE SCALE GENOMIC DNA]</scope>
</reference>
<gene>
    <name evidence="1" type="ORF">A3I42_04580</name>
</gene>
<proteinExistence type="predicted"/>
<evidence type="ECO:0000313" key="1">
    <source>
        <dbReference type="EMBL" id="OGL88862.1"/>
    </source>
</evidence>
<protein>
    <recommendedName>
        <fullName evidence="3">DUF3467 domain-containing protein</fullName>
    </recommendedName>
</protein>
<sequence length="102" mass="11296">MGPTQQDQQRQIQIRASDEVLRGLYANAMQVVHTKEEFMIDFLNLYPHQGLGVVNARVLTSPGHAKRIVAALADNIKKYEAQFGAIEAAQEPAEGKEMGFKA</sequence>
<name>A0A1F7VE92_9BACT</name>
<dbReference type="Proteomes" id="UP000178264">
    <property type="component" value="Unassembled WGS sequence"/>
</dbReference>
<dbReference type="InterPro" id="IPR021857">
    <property type="entry name" value="DUF3467"/>
</dbReference>